<comment type="similarity">
    <text evidence="9">Belongs to the MnmA/TRMU family.</text>
</comment>
<dbReference type="GO" id="GO:0032259">
    <property type="term" value="P:methylation"/>
    <property type="evidence" value="ECO:0007669"/>
    <property type="project" value="UniProtKB-KW"/>
</dbReference>
<dbReference type="Pfam" id="PF03054">
    <property type="entry name" value="tRNA_Me_trans"/>
    <property type="match status" value="1"/>
</dbReference>
<dbReference type="PANTHER" id="PTHR11933">
    <property type="entry name" value="TRNA 5-METHYLAMINOMETHYL-2-THIOURIDYLATE -METHYLTRANSFERASE"/>
    <property type="match status" value="1"/>
</dbReference>
<dbReference type="Gene3D" id="2.30.30.280">
    <property type="entry name" value="Adenine nucleotide alpha hydrolases-like domains"/>
    <property type="match status" value="1"/>
</dbReference>
<feature type="region of interest" description="Interaction with tRNA" evidence="9">
    <location>
        <begin position="170"/>
        <end position="172"/>
    </location>
</feature>
<sequence length="409" mass="44082">MPLMIKTPLTDLTASQLDLGLPKGARIVVAMSGGVDSSVTAALVHRAGYDVVGITLQLYDHGVAIAKKGACCAGQDIADARAVADRLGIPHYVLDYEDRFGDSVMQDFADTYLAGATPIPCVRCNQRVKFRDLLHTARDLGAAAMATGHYIRRTDDDRGLALRRAEDAGKDQSYFLFATTREQLSFLRFPLGDLPKETTRQIAAELGLGVADKPDSQDICFVPEGRYASVVERLRPGAATPGAIVDLNGQVLGQHQGIIHYTVGQRRGLALGGLVEPLYVIRLDADRAEVVVGPKAALGVRAIRLDEMNWLGTEEAATHRVAVKVRSTKPPVLAVLKRSGAEAEVMFDEPQEGVAPGQAGVFYALKDDQVLGGGWIRSTVPVDVSVVTDIREEGAPNEEGRLLHRTRPF</sequence>
<keyword evidence="6 9" id="KW-0694">RNA-binding</keyword>
<dbReference type="InterPro" id="IPR004506">
    <property type="entry name" value="MnmA-like"/>
</dbReference>
<dbReference type="PANTHER" id="PTHR11933:SF5">
    <property type="entry name" value="MITOCHONDRIAL TRNA-SPECIFIC 2-THIOURIDYLASE 1"/>
    <property type="match status" value="1"/>
</dbReference>
<gene>
    <name evidence="9" type="primary">mnmA</name>
    <name evidence="12" type="ordered locus">PB2503_10344</name>
</gene>
<comment type="caution">
    <text evidence="9">Lacks conserved residue(s) required for the propagation of feature annotation.</text>
</comment>
<dbReference type="SUPFAM" id="SSF52402">
    <property type="entry name" value="Adenine nucleotide alpha hydrolases-like"/>
    <property type="match status" value="1"/>
</dbReference>
<evidence type="ECO:0000256" key="3">
    <source>
        <dbReference type="ARBA" id="ARBA00022694"/>
    </source>
</evidence>
<dbReference type="Gene3D" id="3.40.50.620">
    <property type="entry name" value="HUPs"/>
    <property type="match status" value="1"/>
</dbReference>
<comment type="subcellular location">
    <subcellularLocation>
        <location evidence="9">Cytoplasm</location>
    </subcellularLocation>
</comment>
<dbReference type="GO" id="GO:0005737">
    <property type="term" value="C:cytoplasm"/>
    <property type="evidence" value="ECO:0007669"/>
    <property type="project" value="UniProtKB-SubCell"/>
</dbReference>
<feature type="active site" description="Nucleophile" evidence="9">
    <location>
        <position position="124"/>
    </location>
</feature>
<keyword evidence="13" id="KW-1185">Reference proteome</keyword>
<feature type="domain" description="tRNA-specific 2-thiouridylase MnmA-like C-terminal" evidence="10">
    <location>
        <begin position="301"/>
        <end position="376"/>
    </location>
</feature>
<dbReference type="RefSeq" id="WP_013301094.1">
    <property type="nucleotide sequence ID" value="NC_014414.1"/>
</dbReference>
<evidence type="ECO:0000256" key="8">
    <source>
        <dbReference type="ARBA" id="ARBA00051542"/>
    </source>
</evidence>
<dbReference type="GO" id="GO:0002143">
    <property type="term" value="P:tRNA wobble position uridine thiolation"/>
    <property type="evidence" value="ECO:0007669"/>
    <property type="project" value="TreeGrafter"/>
</dbReference>
<dbReference type="GO" id="GO:0000049">
    <property type="term" value="F:tRNA binding"/>
    <property type="evidence" value="ECO:0007669"/>
    <property type="project" value="UniProtKB-KW"/>
</dbReference>
<dbReference type="InterPro" id="IPR046885">
    <property type="entry name" value="MnmA-like_C"/>
</dbReference>
<evidence type="ECO:0000259" key="10">
    <source>
        <dbReference type="Pfam" id="PF20258"/>
    </source>
</evidence>
<evidence type="ECO:0000256" key="7">
    <source>
        <dbReference type="ARBA" id="ARBA00023157"/>
    </source>
</evidence>
<dbReference type="InterPro" id="IPR046884">
    <property type="entry name" value="MnmA-like_central"/>
</dbReference>
<dbReference type="OrthoDB" id="9800696at2"/>
<dbReference type="Proteomes" id="UP000001302">
    <property type="component" value="Chromosome"/>
</dbReference>
<evidence type="ECO:0000256" key="2">
    <source>
        <dbReference type="ARBA" id="ARBA00022679"/>
    </source>
</evidence>
<dbReference type="eggNOG" id="COG0482">
    <property type="taxonomic scope" value="Bacteria"/>
</dbReference>
<name>E0TG01_PARBH</name>
<dbReference type="InterPro" id="IPR014729">
    <property type="entry name" value="Rossmann-like_a/b/a_fold"/>
</dbReference>
<evidence type="ECO:0000256" key="9">
    <source>
        <dbReference type="HAMAP-Rule" id="MF_00144"/>
    </source>
</evidence>
<dbReference type="GO" id="GO:0008168">
    <property type="term" value="F:methyltransferase activity"/>
    <property type="evidence" value="ECO:0007669"/>
    <property type="project" value="UniProtKB-KW"/>
</dbReference>
<proteinExistence type="inferred from homology"/>
<dbReference type="Pfam" id="PF20258">
    <property type="entry name" value="tRNA_Me_trans_C"/>
    <property type="match status" value="1"/>
</dbReference>
<evidence type="ECO:0000256" key="4">
    <source>
        <dbReference type="ARBA" id="ARBA00022741"/>
    </source>
</evidence>
<protein>
    <recommendedName>
        <fullName evidence="9">tRNA-specific 2-thiouridylase MnmA</fullName>
        <ecNumber evidence="9">2.8.1.13</ecNumber>
    </recommendedName>
</protein>
<feature type="binding site" evidence="9">
    <location>
        <begin position="30"/>
        <end position="37"/>
    </location>
    <ligand>
        <name>ATP</name>
        <dbReference type="ChEBI" id="CHEBI:30616"/>
    </ligand>
</feature>
<dbReference type="KEGG" id="pbr:PB2503_10344"/>
<reference evidence="13" key="1">
    <citation type="submission" date="2010-08" db="EMBL/GenBank/DDBJ databases">
        <title>Genome sequence of Parvularcula bermudensis HTCC2503.</title>
        <authorList>
            <person name="Kang D.-M."/>
            <person name="Oh H.-M."/>
            <person name="Cho J.-C."/>
        </authorList>
    </citation>
    <scope>NUCLEOTIDE SEQUENCE [LARGE SCALE GENOMIC DNA]</scope>
    <source>
        <strain evidence="13">ATCC BAA-594 / HTCC2503 / KCTC 12087</strain>
    </source>
</reference>
<dbReference type="FunFam" id="3.40.50.620:FF:000115">
    <property type="entry name" value="tRNA-specific 2-thiouridylase MnmA"/>
    <property type="match status" value="1"/>
</dbReference>
<dbReference type="NCBIfam" id="NF001138">
    <property type="entry name" value="PRK00143.1"/>
    <property type="match status" value="1"/>
</dbReference>
<keyword evidence="9" id="KW-0963">Cytoplasm</keyword>
<evidence type="ECO:0000313" key="13">
    <source>
        <dbReference type="Proteomes" id="UP000001302"/>
    </source>
</evidence>
<dbReference type="HAMAP" id="MF_00144">
    <property type="entry name" value="tRNA_thiouridyl_MnmA"/>
    <property type="match status" value="1"/>
</dbReference>
<comment type="catalytic activity">
    <reaction evidence="8 9">
        <text>S-sulfanyl-L-cysteinyl-[protein] + uridine(34) in tRNA + AH2 + ATP = 2-thiouridine(34) in tRNA + L-cysteinyl-[protein] + A + AMP + diphosphate + H(+)</text>
        <dbReference type="Rhea" id="RHEA:47032"/>
        <dbReference type="Rhea" id="RHEA-COMP:10131"/>
        <dbReference type="Rhea" id="RHEA-COMP:11726"/>
        <dbReference type="Rhea" id="RHEA-COMP:11727"/>
        <dbReference type="Rhea" id="RHEA-COMP:11728"/>
        <dbReference type="ChEBI" id="CHEBI:13193"/>
        <dbReference type="ChEBI" id="CHEBI:15378"/>
        <dbReference type="ChEBI" id="CHEBI:17499"/>
        <dbReference type="ChEBI" id="CHEBI:29950"/>
        <dbReference type="ChEBI" id="CHEBI:30616"/>
        <dbReference type="ChEBI" id="CHEBI:33019"/>
        <dbReference type="ChEBI" id="CHEBI:61963"/>
        <dbReference type="ChEBI" id="CHEBI:65315"/>
        <dbReference type="ChEBI" id="CHEBI:87170"/>
        <dbReference type="ChEBI" id="CHEBI:456215"/>
        <dbReference type="EC" id="2.8.1.13"/>
    </reaction>
</comment>
<feature type="binding site" evidence="9">
    <location>
        <position position="148"/>
    </location>
    <ligand>
        <name>ATP</name>
        <dbReference type="ChEBI" id="CHEBI:30616"/>
    </ligand>
</feature>
<dbReference type="Gene3D" id="2.40.30.10">
    <property type="entry name" value="Translation factors"/>
    <property type="match status" value="1"/>
</dbReference>
<feature type="active site" description="Cysteine persulfide intermediate" evidence="9">
    <location>
        <position position="220"/>
    </location>
</feature>
<dbReference type="GO" id="GO:0103016">
    <property type="term" value="F:tRNA-uridine 2-sulfurtransferase activity"/>
    <property type="evidence" value="ECO:0007669"/>
    <property type="project" value="UniProtKB-EC"/>
</dbReference>
<dbReference type="AlphaFoldDB" id="E0TG01"/>
<reference evidence="12 13" key="2">
    <citation type="journal article" date="2011" name="J. Bacteriol.">
        <title>Complete genome sequence of strain HTCC2503T of Parvularcula bermudensis, the type species of the order "Parvularculales" in the class Alphaproteobacteria.</title>
        <authorList>
            <person name="Oh H.M."/>
            <person name="Kang I."/>
            <person name="Vergin K.L."/>
            <person name="Kang D."/>
            <person name="Rhee K.H."/>
            <person name="Giovannoni S.J."/>
            <person name="Cho J.C."/>
        </authorList>
    </citation>
    <scope>NUCLEOTIDE SEQUENCE [LARGE SCALE GENOMIC DNA]</scope>
    <source>
        <strain evidence="13">ATCC BAA-594 / HTCC2503 / KCTC 12087</strain>
    </source>
</reference>
<feature type="domain" description="tRNA-specific 2-thiouridylase MnmA-like central" evidence="11">
    <location>
        <begin position="239"/>
        <end position="293"/>
    </location>
</feature>
<evidence type="ECO:0000256" key="1">
    <source>
        <dbReference type="ARBA" id="ARBA00022555"/>
    </source>
</evidence>
<keyword evidence="1 9" id="KW-0820">tRNA-binding</keyword>
<dbReference type="HOGENOM" id="CLU_035188_0_1_5"/>
<feature type="site" description="Interaction with tRNA" evidence="9">
    <location>
        <position position="149"/>
    </location>
</feature>
<dbReference type="STRING" id="314260.PB2503_10344"/>
<keyword evidence="4 9" id="KW-0547">Nucleotide-binding</keyword>
<keyword evidence="5 9" id="KW-0067">ATP-binding</keyword>
<evidence type="ECO:0000313" key="12">
    <source>
        <dbReference type="EMBL" id="ADM10120.1"/>
    </source>
</evidence>
<keyword evidence="3 9" id="KW-0819">tRNA processing</keyword>
<dbReference type="FunFam" id="2.30.30.280:FF:000001">
    <property type="entry name" value="tRNA-specific 2-thiouridylase MnmA"/>
    <property type="match status" value="1"/>
</dbReference>
<dbReference type="InterPro" id="IPR023382">
    <property type="entry name" value="MnmA-like_central_sf"/>
</dbReference>
<feature type="site" description="Interaction with tRNA" evidence="9">
    <location>
        <position position="358"/>
    </location>
</feature>
<comment type="function">
    <text evidence="9">Catalyzes the 2-thiolation of uridine at the wobble position (U34) of tRNA, leading to the formation of s(2)U34.</text>
</comment>
<dbReference type="EC" id="2.8.1.13" evidence="9"/>
<dbReference type="NCBIfam" id="TIGR00420">
    <property type="entry name" value="trmU"/>
    <property type="match status" value="1"/>
</dbReference>
<dbReference type="EMBL" id="CP002156">
    <property type="protein sequence ID" value="ADM10120.1"/>
    <property type="molecule type" value="Genomic_DNA"/>
</dbReference>
<evidence type="ECO:0000259" key="11">
    <source>
        <dbReference type="Pfam" id="PF20259"/>
    </source>
</evidence>
<evidence type="ECO:0000256" key="5">
    <source>
        <dbReference type="ARBA" id="ARBA00022840"/>
    </source>
</evidence>
<keyword evidence="12" id="KW-0489">Methyltransferase</keyword>
<evidence type="ECO:0000256" key="6">
    <source>
        <dbReference type="ARBA" id="ARBA00022884"/>
    </source>
</evidence>
<dbReference type="Pfam" id="PF20259">
    <property type="entry name" value="tRNA_Me_trans_M"/>
    <property type="match status" value="1"/>
</dbReference>
<feature type="binding site" evidence="9">
    <location>
        <position position="56"/>
    </location>
    <ligand>
        <name>ATP</name>
        <dbReference type="ChEBI" id="CHEBI:30616"/>
    </ligand>
</feature>
<accession>E0TG01</accession>
<dbReference type="GO" id="GO:0005524">
    <property type="term" value="F:ATP binding"/>
    <property type="evidence" value="ECO:0007669"/>
    <property type="project" value="UniProtKB-KW"/>
</dbReference>
<keyword evidence="7" id="KW-1015">Disulfide bond</keyword>
<organism evidence="12 13">
    <name type="scientific">Parvularcula bermudensis (strain ATCC BAA-594 / HTCC2503 / KCTC 12087)</name>
    <dbReference type="NCBI Taxonomy" id="314260"/>
    <lineage>
        <taxon>Bacteria</taxon>
        <taxon>Pseudomonadati</taxon>
        <taxon>Pseudomonadota</taxon>
        <taxon>Alphaproteobacteria</taxon>
        <taxon>Parvularculales</taxon>
        <taxon>Parvularculaceae</taxon>
        <taxon>Parvularcula</taxon>
    </lineage>
</organism>
<keyword evidence="2 9" id="KW-0808">Transferase</keyword>
<dbReference type="CDD" id="cd01998">
    <property type="entry name" value="MnmA_TRMU-like"/>
    <property type="match status" value="1"/>
</dbReference>